<proteinExistence type="predicted"/>
<organism evidence="1 2">
    <name type="scientific">Spizellomyces punctatus (strain DAOM BR117)</name>
    <dbReference type="NCBI Taxonomy" id="645134"/>
    <lineage>
        <taxon>Eukaryota</taxon>
        <taxon>Fungi</taxon>
        <taxon>Fungi incertae sedis</taxon>
        <taxon>Chytridiomycota</taxon>
        <taxon>Chytridiomycota incertae sedis</taxon>
        <taxon>Chytridiomycetes</taxon>
        <taxon>Spizellomycetales</taxon>
        <taxon>Spizellomycetaceae</taxon>
        <taxon>Spizellomyces</taxon>
    </lineage>
</organism>
<protein>
    <submittedName>
        <fullName evidence="1">Uncharacterized protein</fullName>
    </submittedName>
</protein>
<dbReference type="InterPro" id="IPR029159">
    <property type="entry name" value="CA109-like"/>
</dbReference>
<dbReference type="OrthoDB" id="2142772at2759"/>
<evidence type="ECO:0000313" key="1">
    <source>
        <dbReference type="EMBL" id="KNC96599.1"/>
    </source>
</evidence>
<evidence type="ECO:0000313" key="2">
    <source>
        <dbReference type="Proteomes" id="UP000053201"/>
    </source>
</evidence>
<dbReference type="Pfam" id="PF15011">
    <property type="entry name" value="CA109-like"/>
    <property type="match status" value="1"/>
</dbReference>
<dbReference type="RefSeq" id="XP_016604639.1">
    <property type="nucleotide sequence ID" value="XM_016756341.1"/>
</dbReference>
<gene>
    <name evidence="1" type="ORF">SPPG_08183</name>
</gene>
<dbReference type="EMBL" id="KQ257468">
    <property type="protein sequence ID" value="KNC96599.1"/>
    <property type="molecule type" value="Genomic_DNA"/>
</dbReference>
<dbReference type="GeneID" id="27691360"/>
<reference evidence="1 2" key="1">
    <citation type="submission" date="2009-08" db="EMBL/GenBank/DDBJ databases">
        <title>The Genome Sequence of Spizellomyces punctatus strain DAOM BR117.</title>
        <authorList>
            <consortium name="The Broad Institute Genome Sequencing Platform"/>
            <person name="Russ C."/>
            <person name="Cuomo C."/>
            <person name="Shea T."/>
            <person name="Young S.K."/>
            <person name="Zeng Q."/>
            <person name="Koehrsen M."/>
            <person name="Haas B."/>
            <person name="Borodovsky M."/>
            <person name="Guigo R."/>
            <person name="Alvarado L."/>
            <person name="Berlin A."/>
            <person name="Bochicchio J."/>
            <person name="Borenstein D."/>
            <person name="Chapman S."/>
            <person name="Chen Z."/>
            <person name="Engels R."/>
            <person name="Freedman E."/>
            <person name="Gellesch M."/>
            <person name="Goldberg J."/>
            <person name="Griggs A."/>
            <person name="Gujja S."/>
            <person name="Heiman D."/>
            <person name="Hepburn T."/>
            <person name="Howarth C."/>
            <person name="Jen D."/>
            <person name="Larson L."/>
            <person name="Lewis B."/>
            <person name="Mehta T."/>
            <person name="Park D."/>
            <person name="Pearson M."/>
            <person name="Roberts A."/>
            <person name="Saif S."/>
            <person name="Shenoy N."/>
            <person name="Sisk P."/>
            <person name="Stolte C."/>
            <person name="Sykes S."/>
            <person name="Thomson T."/>
            <person name="Walk T."/>
            <person name="White J."/>
            <person name="Yandava C."/>
            <person name="Burger G."/>
            <person name="Gray M.W."/>
            <person name="Holland P.W.H."/>
            <person name="King N."/>
            <person name="Lang F.B.F."/>
            <person name="Roger A.J."/>
            <person name="Ruiz-Trillo I."/>
            <person name="Lander E."/>
            <person name="Nusbaum C."/>
        </authorList>
    </citation>
    <scope>NUCLEOTIDE SEQUENCE [LARGE SCALE GENOMIC DNA]</scope>
    <source>
        <strain evidence="1 2">DAOM BR117</strain>
    </source>
</reference>
<dbReference type="InParanoid" id="A0A0L0H6L2"/>
<dbReference type="AlphaFoldDB" id="A0A0L0H6L2"/>
<sequence>MPDLEGEVVIRLGQRLLRLLDAWSGHQDRSCAFFDSALNLASQREDTLPFLLPQETEIDGWINPITTPAIVLEFPDIASRLLGKQTRALERALHKLHGELRDFQRIAHELDGLNRDALREVGIAELREKTEDSTPTQVSLTEMAAWIDQLCLSYNRECARKVEVLKSMDLRADSGDARARWGLYYWIDLEKETEVRDRLRLMKTIGS</sequence>
<dbReference type="Proteomes" id="UP000053201">
    <property type="component" value="Unassembled WGS sequence"/>
</dbReference>
<dbReference type="VEuPathDB" id="FungiDB:SPPG_08183"/>
<keyword evidence="2" id="KW-1185">Reference proteome</keyword>
<accession>A0A0L0H6L2</accession>
<name>A0A0L0H6L2_SPIPD</name>